<organism evidence="1 2">
    <name type="scientific">Saccharophagus degradans</name>
    <dbReference type="NCBI Taxonomy" id="86304"/>
    <lineage>
        <taxon>Bacteria</taxon>
        <taxon>Pseudomonadati</taxon>
        <taxon>Pseudomonadota</taxon>
        <taxon>Gammaproteobacteria</taxon>
        <taxon>Cellvibrionales</taxon>
        <taxon>Cellvibrionaceae</taxon>
        <taxon>Saccharophagus</taxon>
    </lineage>
</organism>
<dbReference type="Gene3D" id="3.30.1120.10">
    <property type="match status" value="1"/>
</dbReference>
<evidence type="ECO:0000313" key="1">
    <source>
        <dbReference type="EMBL" id="MDO6425181.1"/>
    </source>
</evidence>
<dbReference type="SUPFAM" id="SSF53649">
    <property type="entry name" value="Alkaline phosphatase-like"/>
    <property type="match status" value="1"/>
</dbReference>
<comment type="caution">
    <text evidence="1">The sequence shown here is derived from an EMBL/GenBank/DDBJ whole genome shotgun (WGS) entry which is preliminary data.</text>
</comment>
<dbReference type="Proteomes" id="UP001169760">
    <property type="component" value="Unassembled WGS sequence"/>
</dbReference>
<dbReference type="EMBL" id="JAUOPB010000375">
    <property type="protein sequence ID" value="MDO6425181.1"/>
    <property type="molecule type" value="Genomic_DNA"/>
</dbReference>
<proteinExistence type="predicted"/>
<dbReference type="InterPro" id="IPR017850">
    <property type="entry name" value="Alkaline_phosphatase_core_sf"/>
</dbReference>
<dbReference type="AlphaFoldDB" id="A0AAW7XC04"/>
<feature type="non-terminal residue" evidence="1">
    <location>
        <position position="74"/>
    </location>
</feature>
<name>A0AAW7XC04_9GAMM</name>
<protein>
    <submittedName>
        <fullName evidence="1">Uncharacterized protein</fullName>
    </submittedName>
</protein>
<dbReference type="Pfam" id="PF14707">
    <property type="entry name" value="Sulfatase_C"/>
    <property type="match status" value="1"/>
</dbReference>
<reference evidence="1" key="1">
    <citation type="submission" date="2023-07" db="EMBL/GenBank/DDBJ databases">
        <title>Genome content predicts the carbon catabolic preferences of heterotrophic bacteria.</title>
        <authorList>
            <person name="Gralka M."/>
        </authorList>
    </citation>
    <scope>NUCLEOTIDE SEQUENCE</scope>
    <source>
        <strain evidence="1">I3M17_2</strain>
    </source>
</reference>
<evidence type="ECO:0000313" key="2">
    <source>
        <dbReference type="Proteomes" id="UP001169760"/>
    </source>
</evidence>
<sequence length="74" mass="8832">MNPHKLLYYYNGTNLQAVRKGNWKLHIPRTVNDQPFWCKVGDKRKGFVNLSEYKLYNLKEDVSETKNLSLQYPK</sequence>
<accession>A0AAW7XC04</accession>
<dbReference type="RefSeq" id="WP_303494621.1">
    <property type="nucleotide sequence ID" value="NZ_JAUOPB010000375.1"/>
</dbReference>
<gene>
    <name evidence="1" type="ORF">Q4521_22075</name>
</gene>